<feature type="region of interest" description="Disordered" evidence="1">
    <location>
        <begin position="77"/>
        <end position="99"/>
    </location>
</feature>
<proteinExistence type="predicted"/>
<sequence length="99" mass="10988">EDIESEDSYVSNLDEPALFVTPLFNDNKDECFDPGGDIDEIDADVSMDIEDGYHDSKGDIIYFESLLINDTILNLPPEDKGIQGESARDSHKSKRFSGG</sequence>
<organism evidence="2">
    <name type="scientific">Tanacetum cinerariifolium</name>
    <name type="common">Dalmatian daisy</name>
    <name type="synonym">Chrysanthemum cinerariifolium</name>
    <dbReference type="NCBI Taxonomy" id="118510"/>
    <lineage>
        <taxon>Eukaryota</taxon>
        <taxon>Viridiplantae</taxon>
        <taxon>Streptophyta</taxon>
        <taxon>Embryophyta</taxon>
        <taxon>Tracheophyta</taxon>
        <taxon>Spermatophyta</taxon>
        <taxon>Magnoliopsida</taxon>
        <taxon>eudicotyledons</taxon>
        <taxon>Gunneridae</taxon>
        <taxon>Pentapetalae</taxon>
        <taxon>asterids</taxon>
        <taxon>campanulids</taxon>
        <taxon>Asterales</taxon>
        <taxon>Asteraceae</taxon>
        <taxon>Asteroideae</taxon>
        <taxon>Anthemideae</taxon>
        <taxon>Anthemidinae</taxon>
        <taxon>Tanacetum</taxon>
    </lineage>
</organism>
<gene>
    <name evidence="2" type="ORF">Tci_893733</name>
</gene>
<accession>A0A699UPJ7</accession>
<reference evidence="2" key="1">
    <citation type="journal article" date="2019" name="Sci. Rep.">
        <title>Draft genome of Tanacetum cinerariifolium, the natural source of mosquito coil.</title>
        <authorList>
            <person name="Yamashiro T."/>
            <person name="Shiraishi A."/>
            <person name="Satake H."/>
            <person name="Nakayama K."/>
        </authorList>
    </citation>
    <scope>NUCLEOTIDE SEQUENCE</scope>
</reference>
<name>A0A699UPJ7_TANCI</name>
<protein>
    <submittedName>
        <fullName evidence="2">Uncharacterized protein</fullName>
    </submittedName>
</protein>
<comment type="caution">
    <text evidence="2">The sequence shown here is derived from an EMBL/GenBank/DDBJ whole genome shotgun (WGS) entry which is preliminary data.</text>
</comment>
<evidence type="ECO:0000313" key="2">
    <source>
        <dbReference type="EMBL" id="GFD21764.1"/>
    </source>
</evidence>
<feature type="compositionally biased region" description="Basic and acidic residues" evidence="1">
    <location>
        <begin position="77"/>
        <end position="90"/>
    </location>
</feature>
<feature type="non-terminal residue" evidence="2">
    <location>
        <position position="99"/>
    </location>
</feature>
<dbReference type="EMBL" id="BKCJ011332127">
    <property type="protein sequence ID" value="GFD21764.1"/>
    <property type="molecule type" value="Genomic_DNA"/>
</dbReference>
<evidence type="ECO:0000256" key="1">
    <source>
        <dbReference type="SAM" id="MobiDB-lite"/>
    </source>
</evidence>
<dbReference type="AlphaFoldDB" id="A0A699UPJ7"/>
<feature type="non-terminal residue" evidence="2">
    <location>
        <position position="1"/>
    </location>
</feature>